<dbReference type="PANTHER" id="PTHR46611">
    <property type="entry name" value="SERPENTINE RECEPTOR, CLASS X-RELATED"/>
    <property type="match status" value="1"/>
</dbReference>
<evidence type="ECO:0000313" key="4">
    <source>
        <dbReference type="Proteomes" id="UP000829354"/>
    </source>
</evidence>
<feature type="transmembrane region" description="Helical" evidence="1">
    <location>
        <begin position="49"/>
        <end position="75"/>
    </location>
</feature>
<evidence type="ECO:0000313" key="3">
    <source>
        <dbReference type="EMBL" id="UMM42215.1"/>
    </source>
</evidence>
<name>A0AAE9FH88_CAEBR</name>
<protein>
    <recommendedName>
        <fullName evidence="2">7TM GPCR serpentine receptor class x (Srx) domain-containing protein</fullName>
    </recommendedName>
</protein>
<organism evidence="3 4">
    <name type="scientific">Caenorhabditis briggsae</name>
    <dbReference type="NCBI Taxonomy" id="6238"/>
    <lineage>
        <taxon>Eukaryota</taxon>
        <taxon>Metazoa</taxon>
        <taxon>Ecdysozoa</taxon>
        <taxon>Nematoda</taxon>
        <taxon>Chromadorea</taxon>
        <taxon>Rhabditida</taxon>
        <taxon>Rhabditina</taxon>
        <taxon>Rhabditomorpha</taxon>
        <taxon>Rhabditoidea</taxon>
        <taxon>Rhabditidae</taxon>
        <taxon>Peloderinae</taxon>
        <taxon>Caenorhabditis</taxon>
    </lineage>
</organism>
<keyword evidence="1" id="KW-0812">Transmembrane</keyword>
<keyword evidence="4" id="KW-1185">Reference proteome</keyword>
<keyword evidence="1" id="KW-0472">Membrane</keyword>
<evidence type="ECO:0000256" key="1">
    <source>
        <dbReference type="SAM" id="Phobius"/>
    </source>
</evidence>
<gene>
    <name evidence="3" type="ORF">L5515_018135</name>
</gene>
<feature type="domain" description="7TM GPCR serpentine receptor class x (Srx)" evidence="2">
    <location>
        <begin position="2"/>
        <end position="196"/>
    </location>
</feature>
<dbReference type="PANTHER" id="PTHR46611:SF2">
    <property type="entry name" value="7TM GPCR SERPENTINE RECEPTOR CLASS X (SRX) DOMAIN-CONTAINING PROTEIN"/>
    <property type="match status" value="1"/>
</dbReference>
<dbReference type="AlphaFoldDB" id="A0AAE9FH88"/>
<evidence type="ECO:0000259" key="2">
    <source>
        <dbReference type="Pfam" id="PF10328"/>
    </source>
</evidence>
<dbReference type="SUPFAM" id="SSF81321">
    <property type="entry name" value="Family A G protein-coupled receptor-like"/>
    <property type="match status" value="1"/>
</dbReference>
<dbReference type="EMBL" id="CP092625">
    <property type="protein sequence ID" value="UMM42215.1"/>
    <property type="molecule type" value="Genomic_DNA"/>
</dbReference>
<dbReference type="Proteomes" id="UP000829354">
    <property type="component" value="Chromosome X"/>
</dbReference>
<reference evidence="3 4" key="1">
    <citation type="submission" date="2022-04" db="EMBL/GenBank/DDBJ databases">
        <title>Chromosome-level reference genomes for two strains of Caenorhabditis briggsae: an improved platform for comparative genomics.</title>
        <authorList>
            <person name="Stevens L."/>
            <person name="Andersen E."/>
        </authorList>
    </citation>
    <scope>NUCLEOTIDE SEQUENCE [LARGE SCALE GENOMIC DNA]</scope>
    <source>
        <strain evidence="3">VX34</strain>
        <tissue evidence="3">Whole-organism</tissue>
    </source>
</reference>
<feature type="transmembrane region" description="Helical" evidence="1">
    <location>
        <begin position="170"/>
        <end position="195"/>
    </location>
</feature>
<feature type="transmembrane region" description="Helical" evidence="1">
    <location>
        <begin position="12"/>
        <end position="37"/>
    </location>
</feature>
<feature type="transmembrane region" description="Helical" evidence="1">
    <location>
        <begin position="95"/>
        <end position="113"/>
    </location>
</feature>
<proteinExistence type="predicted"/>
<dbReference type="Pfam" id="PF10328">
    <property type="entry name" value="7TM_GPCR_Srx"/>
    <property type="match status" value="1"/>
</dbReference>
<sequence length="220" mass="24887">MNVLVAQVCGSFSYVLGPLLLTSMALNRFVALCFPVFKSSNSKLPVTSIWIIVCIITAACYAVAGLPEDCGYMFLPEEMLWISEEGKCSEIEYDILLYFVFVCSIISNTANLLTAGKLLFDKVAGISNTDAKLRRRTYIKRLSQCFIQDSLHSIDSINTTYTYKLDESSLWFQFICFSLSFVVMHMLDGFVMFFFHTAVQPMWLRKQSSVKIMVSAARIT</sequence>
<accession>A0AAE9FH88</accession>
<keyword evidence="1" id="KW-1133">Transmembrane helix</keyword>
<dbReference type="InterPro" id="IPR019430">
    <property type="entry name" value="7TM_GPCR_serpentine_rcpt_Srx"/>
</dbReference>